<protein>
    <recommendedName>
        <fullName evidence="3">ABC3 transporter permease protein domain-containing protein</fullName>
    </recommendedName>
</protein>
<accession>A0A0F8WGY3</accession>
<evidence type="ECO:0000313" key="2">
    <source>
        <dbReference type="EMBL" id="KKK47420.1"/>
    </source>
</evidence>
<name>A0A0F8WGY3_9ZZZZ</name>
<keyword evidence="1" id="KW-0812">Transmembrane</keyword>
<feature type="transmembrane region" description="Helical" evidence="1">
    <location>
        <begin position="20"/>
        <end position="43"/>
    </location>
</feature>
<organism evidence="2">
    <name type="scientific">marine sediment metagenome</name>
    <dbReference type="NCBI Taxonomy" id="412755"/>
    <lineage>
        <taxon>unclassified sequences</taxon>
        <taxon>metagenomes</taxon>
        <taxon>ecological metagenomes</taxon>
    </lineage>
</organism>
<gene>
    <name evidence="2" type="ORF">LCGC14_3155380</name>
</gene>
<feature type="non-terminal residue" evidence="2">
    <location>
        <position position="1"/>
    </location>
</feature>
<keyword evidence="1" id="KW-0472">Membrane</keyword>
<comment type="caution">
    <text evidence="2">The sequence shown here is derived from an EMBL/GenBank/DDBJ whole genome shotgun (WGS) entry which is preliminary data.</text>
</comment>
<feature type="transmembrane region" description="Helical" evidence="1">
    <location>
        <begin position="64"/>
        <end position="94"/>
    </location>
</feature>
<proteinExistence type="predicted"/>
<keyword evidence="1" id="KW-1133">Transmembrane helix</keyword>
<sequence>VPSKVVEEMMDIVFLVKRFFDVVFLMVVVSTMLFLVLVMLLSWRIRSREFQTLQKIGCSRSTVFAVQAGEIVLLLAVSVAIAAAMLVGLMWYVARFDVLL</sequence>
<reference evidence="2" key="1">
    <citation type="journal article" date="2015" name="Nature">
        <title>Complex archaea that bridge the gap between prokaryotes and eukaryotes.</title>
        <authorList>
            <person name="Spang A."/>
            <person name="Saw J.H."/>
            <person name="Jorgensen S.L."/>
            <person name="Zaremba-Niedzwiedzka K."/>
            <person name="Martijn J."/>
            <person name="Lind A.E."/>
            <person name="van Eijk R."/>
            <person name="Schleper C."/>
            <person name="Guy L."/>
            <person name="Ettema T.J."/>
        </authorList>
    </citation>
    <scope>NUCLEOTIDE SEQUENCE</scope>
</reference>
<dbReference type="EMBL" id="LAZR01069589">
    <property type="protein sequence ID" value="KKK47420.1"/>
    <property type="molecule type" value="Genomic_DNA"/>
</dbReference>
<dbReference type="AlphaFoldDB" id="A0A0F8WGY3"/>
<evidence type="ECO:0000256" key="1">
    <source>
        <dbReference type="SAM" id="Phobius"/>
    </source>
</evidence>
<evidence type="ECO:0008006" key="3">
    <source>
        <dbReference type="Google" id="ProtNLM"/>
    </source>
</evidence>